<accession>A0A3D4T0I0</accession>
<evidence type="ECO:0000313" key="2">
    <source>
        <dbReference type="EMBL" id="HCT15044.1"/>
    </source>
</evidence>
<evidence type="ECO:0000313" key="3">
    <source>
        <dbReference type="Proteomes" id="UP000261739"/>
    </source>
</evidence>
<proteinExistence type="predicted"/>
<feature type="transmembrane region" description="Helical" evidence="1">
    <location>
        <begin position="12"/>
        <end position="39"/>
    </location>
</feature>
<protein>
    <submittedName>
        <fullName evidence="2">DUF1275 domain-containing protein</fullName>
    </submittedName>
</protein>
<sequence length="50" mass="5259">LGLATGAVLGALTFNAVGISTVYVIAGYTLVVATVNFVVRERRRRLGLPL</sequence>
<feature type="non-terminal residue" evidence="2">
    <location>
        <position position="1"/>
    </location>
</feature>
<dbReference type="AlphaFoldDB" id="A0A3D4T0I0"/>
<keyword evidence="1" id="KW-0812">Transmembrane</keyword>
<organism evidence="2 3">
    <name type="scientific">Corynebacterium nuruki</name>
    <dbReference type="NCBI Taxonomy" id="1032851"/>
    <lineage>
        <taxon>Bacteria</taxon>
        <taxon>Bacillati</taxon>
        <taxon>Actinomycetota</taxon>
        <taxon>Actinomycetes</taxon>
        <taxon>Mycobacteriales</taxon>
        <taxon>Corynebacteriaceae</taxon>
        <taxon>Corynebacterium</taxon>
    </lineage>
</organism>
<reference evidence="2 3" key="1">
    <citation type="journal article" date="2018" name="Nat. Biotechnol.">
        <title>A standardized bacterial taxonomy based on genome phylogeny substantially revises the tree of life.</title>
        <authorList>
            <person name="Parks D.H."/>
            <person name="Chuvochina M."/>
            <person name="Waite D.W."/>
            <person name="Rinke C."/>
            <person name="Skarshewski A."/>
            <person name="Chaumeil P.A."/>
            <person name="Hugenholtz P."/>
        </authorList>
    </citation>
    <scope>NUCLEOTIDE SEQUENCE [LARGE SCALE GENOMIC DNA]</scope>
    <source>
        <strain evidence="2">UBA11247</strain>
    </source>
</reference>
<dbReference type="EMBL" id="DQID01000251">
    <property type="protein sequence ID" value="HCT15044.1"/>
    <property type="molecule type" value="Genomic_DNA"/>
</dbReference>
<evidence type="ECO:0000256" key="1">
    <source>
        <dbReference type="SAM" id="Phobius"/>
    </source>
</evidence>
<dbReference type="Proteomes" id="UP000261739">
    <property type="component" value="Unassembled WGS sequence"/>
</dbReference>
<name>A0A3D4T0I0_9CORY</name>
<keyword evidence="1" id="KW-0472">Membrane</keyword>
<keyword evidence="1" id="KW-1133">Transmembrane helix</keyword>
<gene>
    <name evidence="2" type="ORF">DIW82_09760</name>
</gene>
<comment type="caution">
    <text evidence="2">The sequence shown here is derived from an EMBL/GenBank/DDBJ whole genome shotgun (WGS) entry which is preliminary data.</text>
</comment>